<organism evidence="11">
    <name type="scientific">Candidatus Heimdallarchaeum endolithica</name>
    <dbReference type="NCBI Taxonomy" id="2876572"/>
    <lineage>
        <taxon>Archaea</taxon>
        <taxon>Promethearchaeati</taxon>
        <taxon>Candidatus Heimdallarchaeota</taxon>
        <taxon>Candidatus Heimdallarchaeia (ex Rinke et al. 2021) (nom. nud.)</taxon>
        <taxon>Candidatus Heimdallarchaeales</taxon>
        <taxon>Candidatus Heimdallarchaeaceae</taxon>
        <taxon>Candidatus Heimdallarchaeum</taxon>
    </lineage>
</organism>
<dbReference type="SUPFAM" id="SSF47781">
    <property type="entry name" value="RuvA domain 2-like"/>
    <property type="match status" value="1"/>
</dbReference>
<dbReference type="EMBL" id="CP084167">
    <property type="protein sequence ID" value="UJG42440.1"/>
    <property type="molecule type" value="Genomic_DNA"/>
</dbReference>
<dbReference type="CDD" id="cd20075">
    <property type="entry name" value="XPF_nuclease_XPF_arch"/>
    <property type="match status" value="1"/>
</dbReference>
<dbReference type="InterPro" id="IPR027417">
    <property type="entry name" value="P-loop_NTPase"/>
</dbReference>
<keyword evidence="4 11" id="KW-0347">Helicase</keyword>
<protein>
    <submittedName>
        <fullName evidence="11">DEAD/DEAH box helicase</fullName>
    </submittedName>
</protein>
<dbReference type="Pfam" id="PF00270">
    <property type="entry name" value="DEAD"/>
    <property type="match status" value="1"/>
</dbReference>
<keyword evidence="2" id="KW-0227">DNA damage</keyword>
<dbReference type="InterPro" id="IPR006166">
    <property type="entry name" value="ERCC4_domain"/>
</dbReference>
<dbReference type="GO" id="GO:0003677">
    <property type="term" value="F:DNA binding"/>
    <property type="evidence" value="ECO:0007669"/>
    <property type="project" value="UniProtKB-KW"/>
</dbReference>
<keyword evidence="5" id="KW-0067">ATP-binding</keyword>
<evidence type="ECO:0000313" key="11">
    <source>
        <dbReference type="EMBL" id="UJG42440.1"/>
    </source>
</evidence>
<dbReference type="Pfam" id="PF00271">
    <property type="entry name" value="Helicase_C"/>
    <property type="match status" value="1"/>
</dbReference>
<evidence type="ECO:0000259" key="9">
    <source>
        <dbReference type="PROSITE" id="PS51192"/>
    </source>
</evidence>
<sequence length="815" mass="92377">MSADKFINHPLLKPNKVERRLYQETIFASCSRENSLVILPTGLGKTIIFILLVAHRLQLFPDGKVILCAPTKPLLDQHERTLKDLMNIPADSIIQLSGQIGPDKRSSLWDSGKIFVCTPQTLQNDIIQKRVSLSEVVFLGIDEAHKAVGDHSYVFVVDQYMKLSCNPLVLGITASPGADLDKIQQIKDNLQVSNIEIRDDSSRDVKPYIHSIDEVWERVQLPSEFAFILKTLNGMFKSILIELKELGIITSSNPSDFPRRKLLGLKEIINQKYSTQVDSSSRSEYFKAMGLAGNSIRLSHAIELIETQGVPSLSKYFESQINDLRMGKGSQTLRNLIFSDEIQRVLESLHKLEEDNIIHPKLSKLKDLVESEVRSNPDNRILIFAHYRITAKVIAKELEKIDGVRVHWFVGQSSVRDKGLSQKEQIEIMQAFRRGEYNVLVSTSVAEEGLDIGECELVIFYDSVPSAIRLIQRKGRTGRRKKGKVILLIAEGTRDEGYFWASKRQLKKMKGIVSELQNNKQSEKQKDLTEFFDDSVSTTEPTSSSESKTHKGLSKEVKSSKPESVVDIPKGEQVSIIIDSREKNSTIVKHLINKGVNISFSKLDFGDYVCSDRVIIERKEKSDFINSIMDKRLFSQVKQLVEVCSNPIIILEGDFSIFKTSLHPHATAGAIASIITDFKVPIIYSTNQEETAEILHAIAKREQIEMKRSISISMKKGIGLKHQLEQTLTTFPNIDYKIAKRILKKFGSLKQVVNAKREEFIEVQGIGEKITDELIEYIYSDYNEIETGEDIGETIENIEWLKKELEKKKKNKDGK</sequence>
<dbReference type="Proteomes" id="UP001200513">
    <property type="component" value="Chromosome"/>
</dbReference>
<evidence type="ECO:0000256" key="5">
    <source>
        <dbReference type="ARBA" id="ARBA00022840"/>
    </source>
</evidence>
<keyword evidence="3" id="KW-0378">Hydrolase</keyword>
<dbReference type="SMART" id="SM00891">
    <property type="entry name" value="ERCC4"/>
    <property type="match status" value="1"/>
</dbReference>
<dbReference type="SMART" id="SM00490">
    <property type="entry name" value="HELICc"/>
    <property type="match status" value="1"/>
</dbReference>
<dbReference type="GO" id="GO:0016787">
    <property type="term" value="F:hydrolase activity"/>
    <property type="evidence" value="ECO:0007669"/>
    <property type="project" value="UniProtKB-KW"/>
</dbReference>
<dbReference type="FunFam" id="3.40.50.300:FF:001992">
    <property type="entry name" value="ATP-dependent RNA helicase, putative"/>
    <property type="match status" value="1"/>
</dbReference>
<evidence type="ECO:0000256" key="4">
    <source>
        <dbReference type="ARBA" id="ARBA00022806"/>
    </source>
</evidence>
<dbReference type="SMART" id="SM00487">
    <property type="entry name" value="DEXDc"/>
    <property type="match status" value="1"/>
</dbReference>
<dbReference type="Gene3D" id="1.10.150.20">
    <property type="entry name" value="5' to 3' exonuclease, C-terminal subdomain"/>
    <property type="match status" value="1"/>
</dbReference>
<feature type="compositionally biased region" description="Basic and acidic residues" evidence="8">
    <location>
        <begin position="547"/>
        <end position="561"/>
    </location>
</feature>
<evidence type="ECO:0000256" key="1">
    <source>
        <dbReference type="ARBA" id="ARBA00022741"/>
    </source>
</evidence>
<evidence type="ECO:0000259" key="10">
    <source>
        <dbReference type="PROSITE" id="PS51194"/>
    </source>
</evidence>
<dbReference type="GO" id="GO:0004386">
    <property type="term" value="F:helicase activity"/>
    <property type="evidence" value="ECO:0007669"/>
    <property type="project" value="UniProtKB-KW"/>
</dbReference>
<evidence type="ECO:0000256" key="7">
    <source>
        <dbReference type="ARBA" id="ARBA00023204"/>
    </source>
</evidence>
<dbReference type="PROSITE" id="PS51192">
    <property type="entry name" value="HELICASE_ATP_BIND_1"/>
    <property type="match status" value="1"/>
</dbReference>
<dbReference type="GO" id="GO:0140097">
    <property type="term" value="F:catalytic activity, acting on DNA"/>
    <property type="evidence" value="ECO:0007669"/>
    <property type="project" value="UniProtKB-ARBA"/>
</dbReference>
<keyword evidence="7" id="KW-0234">DNA repair</keyword>
<accession>A0A9Y1BPC7</accession>
<dbReference type="InterPro" id="IPR011335">
    <property type="entry name" value="Restrct_endonuc-II-like"/>
</dbReference>
<dbReference type="PANTHER" id="PTHR14025:SF20">
    <property type="entry name" value="FANCONI ANEMIA GROUP M PROTEIN"/>
    <property type="match status" value="1"/>
</dbReference>
<feature type="region of interest" description="Disordered" evidence="8">
    <location>
        <begin position="533"/>
        <end position="564"/>
    </location>
</feature>
<dbReference type="Pfam" id="PF21210">
    <property type="entry name" value="RNA_helicase_helical"/>
    <property type="match status" value="1"/>
</dbReference>
<dbReference type="Pfam" id="PF02732">
    <property type="entry name" value="ERCC4"/>
    <property type="match status" value="1"/>
</dbReference>
<dbReference type="InterPro" id="IPR014001">
    <property type="entry name" value="Helicase_ATP-bd"/>
</dbReference>
<dbReference type="GO" id="GO:0004518">
    <property type="term" value="F:nuclease activity"/>
    <property type="evidence" value="ECO:0007669"/>
    <property type="project" value="InterPro"/>
</dbReference>
<reference evidence="11" key="1">
    <citation type="journal article" date="2022" name="Nat. Microbiol.">
        <title>Unique mobile elements and scalable gene flow at the prokaryote-eukaryote boundary revealed by circularized Asgard archaea genomes.</title>
        <authorList>
            <person name="Wu F."/>
            <person name="Speth D.R."/>
            <person name="Philosof A."/>
            <person name="Cremiere A."/>
            <person name="Narayanan A."/>
            <person name="Barco R.A."/>
            <person name="Connon S.A."/>
            <person name="Amend J.P."/>
            <person name="Antoshechkin I.A."/>
            <person name="Orphan V.J."/>
        </authorList>
    </citation>
    <scope>NUCLEOTIDE SEQUENCE</scope>
    <source>
        <strain evidence="11">PR6</strain>
    </source>
</reference>
<evidence type="ECO:0000256" key="8">
    <source>
        <dbReference type="SAM" id="MobiDB-lite"/>
    </source>
</evidence>
<dbReference type="AlphaFoldDB" id="A0A9Y1BPC7"/>
<dbReference type="PROSITE" id="PS51194">
    <property type="entry name" value="HELICASE_CTER"/>
    <property type="match status" value="1"/>
</dbReference>
<dbReference type="InterPro" id="IPR001650">
    <property type="entry name" value="Helicase_C-like"/>
</dbReference>
<dbReference type="Gene3D" id="3.40.50.10130">
    <property type="match status" value="1"/>
</dbReference>
<dbReference type="SUPFAM" id="SSF52540">
    <property type="entry name" value="P-loop containing nucleoside triphosphate hydrolases"/>
    <property type="match status" value="1"/>
</dbReference>
<proteinExistence type="predicted"/>
<evidence type="ECO:0000256" key="2">
    <source>
        <dbReference type="ARBA" id="ARBA00022763"/>
    </source>
</evidence>
<dbReference type="GO" id="GO:0006281">
    <property type="term" value="P:DNA repair"/>
    <property type="evidence" value="ECO:0007669"/>
    <property type="project" value="UniProtKB-KW"/>
</dbReference>
<dbReference type="SUPFAM" id="SSF52980">
    <property type="entry name" value="Restriction endonuclease-like"/>
    <property type="match status" value="1"/>
</dbReference>
<feature type="compositionally biased region" description="Low complexity" evidence="8">
    <location>
        <begin position="535"/>
        <end position="546"/>
    </location>
</feature>
<dbReference type="InterPro" id="IPR041755">
    <property type="entry name" value="Hef_ID"/>
</dbReference>
<dbReference type="Gene3D" id="1.20.1320.20">
    <property type="entry name" value="hef helicase domain"/>
    <property type="match status" value="1"/>
</dbReference>
<evidence type="ECO:0000256" key="3">
    <source>
        <dbReference type="ARBA" id="ARBA00022801"/>
    </source>
</evidence>
<feature type="domain" description="Helicase C-terminal" evidence="10">
    <location>
        <begin position="361"/>
        <end position="532"/>
    </location>
</feature>
<dbReference type="PANTHER" id="PTHR14025">
    <property type="entry name" value="FANCONI ANEMIA GROUP M FANCM FAMILY MEMBER"/>
    <property type="match status" value="1"/>
</dbReference>
<dbReference type="InterPro" id="IPR010994">
    <property type="entry name" value="RuvA_2-like"/>
</dbReference>
<dbReference type="Pfam" id="PF14520">
    <property type="entry name" value="HHH_5"/>
    <property type="match status" value="1"/>
</dbReference>
<dbReference type="NCBIfam" id="NF010337">
    <property type="entry name" value="PRK13766.1"/>
    <property type="match status" value="1"/>
</dbReference>
<keyword evidence="6" id="KW-0238">DNA-binding</keyword>
<evidence type="ECO:0000256" key="6">
    <source>
        <dbReference type="ARBA" id="ARBA00023125"/>
    </source>
</evidence>
<dbReference type="GO" id="GO:0005524">
    <property type="term" value="F:ATP binding"/>
    <property type="evidence" value="ECO:0007669"/>
    <property type="project" value="UniProtKB-KW"/>
</dbReference>
<name>A0A9Y1BPC7_9ARCH</name>
<keyword evidence="1" id="KW-0547">Nucleotide-binding</keyword>
<dbReference type="Gene3D" id="3.40.50.300">
    <property type="entry name" value="P-loop containing nucleotide triphosphate hydrolases"/>
    <property type="match status" value="2"/>
</dbReference>
<feature type="domain" description="Helicase ATP-binding" evidence="9">
    <location>
        <begin position="26"/>
        <end position="194"/>
    </location>
</feature>
<dbReference type="InterPro" id="IPR011545">
    <property type="entry name" value="DEAD/DEAH_box_helicase_dom"/>
</dbReference>
<gene>
    <name evidence="11" type="ORF">K9W46_08520</name>
</gene>